<dbReference type="InterPro" id="IPR013210">
    <property type="entry name" value="LRR_N_plant-typ"/>
</dbReference>
<keyword evidence="13 18" id="KW-0067">ATP-binding</keyword>
<proteinExistence type="inferred from homology"/>
<dbReference type="Gene3D" id="3.30.200.20">
    <property type="entry name" value="Phosphorylase Kinase, domain 1"/>
    <property type="match status" value="1"/>
</dbReference>
<evidence type="ECO:0000256" key="7">
    <source>
        <dbReference type="ARBA" id="ARBA00022679"/>
    </source>
</evidence>
<evidence type="ECO:0000259" key="21">
    <source>
        <dbReference type="PROSITE" id="PS50011"/>
    </source>
</evidence>
<keyword evidence="10" id="KW-0677">Repeat</keyword>
<comment type="similarity">
    <text evidence="3">Belongs to the protein kinase superfamily. Ser/Thr protein kinase family.</text>
</comment>
<keyword evidence="14 19" id="KW-1133">Transmembrane helix</keyword>
<evidence type="ECO:0000256" key="4">
    <source>
        <dbReference type="ARBA" id="ARBA00022475"/>
    </source>
</evidence>
<dbReference type="InterPro" id="IPR046959">
    <property type="entry name" value="PRK1-6/SRF4-like"/>
</dbReference>
<gene>
    <name evidence="22" type="primary">ga19980</name>
    <name evidence="22" type="ORF">PR202_ga19980</name>
</gene>
<evidence type="ECO:0000256" key="10">
    <source>
        <dbReference type="ARBA" id="ARBA00022737"/>
    </source>
</evidence>
<keyword evidence="6" id="KW-0433">Leucine-rich repeat</keyword>
<evidence type="ECO:0000313" key="22">
    <source>
        <dbReference type="EMBL" id="GJN02610.1"/>
    </source>
</evidence>
<dbReference type="Pfam" id="PF13855">
    <property type="entry name" value="LRR_8"/>
    <property type="match status" value="3"/>
</dbReference>
<evidence type="ECO:0000256" key="9">
    <source>
        <dbReference type="ARBA" id="ARBA00022729"/>
    </source>
</evidence>
<dbReference type="InterPro" id="IPR000719">
    <property type="entry name" value="Prot_kinase_dom"/>
</dbReference>
<evidence type="ECO:0000256" key="5">
    <source>
        <dbReference type="ARBA" id="ARBA00022527"/>
    </source>
</evidence>
<reference evidence="22" key="1">
    <citation type="journal article" date="2018" name="DNA Res.">
        <title>Multiple hybrid de novo genome assembly of finger millet, an orphan allotetraploid crop.</title>
        <authorList>
            <person name="Hatakeyama M."/>
            <person name="Aluri S."/>
            <person name="Balachadran M.T."/>
            <person name="Sivarajan S.R."/>
            <person name="Patrignani A."/>
            <person name="Gruter S."/>
            <person name="Poveda L."/>
            <person name="Shimizu-Inatsugi R."/>
            <person name="Baeten J."/>
            <person name="Francoijs K.J."/>
            <person name="Nataraja K.N."/>
            <person name="Reddy Y.A.N."/>
            <person name="Phadnis S."/>
            <person name="Ravikumar R.L."/>
            <person name="Schlapbach R."/>
            <person name="Sreeman S.M."/>
            <person name="Shimizu K.K."/>
        </authorList>
    </citation>
    <scope>NUCLEOTIDE SEQUENCE</scope>
</reference>
<dbReference type="GO" id="GO:0005524">
    <property type="term" value="F:ATP binding"/>
    <property type="evidence" value="ECO:0007669"/>
    <property type="project" value="UniProtKB-UniRule"/>
</dbReference>
<dbReference type="PROSITE" id="PS00108">
    <property type="entry name" value="PROTEIN_KINASE_ST"/>
    <property type="match status" value="1"/>
</dbReference>
<dbReference type="Pfam" id="PF07714">
    <property type="entry name" value="PK_Tyr_Ser-Thr"/>
    <property type="match status" value="1"/>
</dbReference>
<evidence type="ECO:0000256" key="19">
    <source>
        <dbReference type="SAM" id="Phobius"/>
    </source>
</evidence>
<dbReference type="FunFam" id="3.80.10.10:FF:000516">
    <property type="entry name" value="Leucine-rich repeat family protein"/>
    <property type="match status" value="1"/>
</dbReference>
<dbReference type="Gene3D" id="3.80.10.10">
    <property type="entry name" value="Ribonuclease Inhibitor"/>
    <property type="match status" value="2"/>
</dbReference>
<feature type="binding site" evidence="18">
    <location>
        <position position="601"/>
    </location>
    <ligand>
        <name>ATP</name>
        <dbReference type="ChEBI" id="CHEBI:30616"/>
    </ligand>
</feature>
<dbReference type="PANTHER" id="PTHR48007:SF76">
    <property type="entry name" value="OS03G0145102 PROTEIN"/>
    <property type="match status" value="1"/>
</dbReference>
<feature type="transmembrane region" description="Helical" evidence="19">
    <location>
        <begin position="519"/>
        <end position="543"/>
    </location>
</feature>
<keyword evidence="8 19" id="KW-0812">Transmembrane</keyword>
<feature type="chain" id="PRO_5043876254" description="Protein kinase domain-containing protein" evidence="20">
    <location>
        <begin position="23"/>
        <end position="862"/>
    </location>
</feature>
<keyword evidence="11 18" id="KW-0547">Nucleotide-binding</keyword>
<reference evidence="22" key="2">
    <citation type="submission" date="2021-12" db="EMBL/GenBank/DDBJ databases">
        <title>Resequencing data analysis of finger millet.</title>
        <authorList>
            <person name="Hatakeyama M."/>
            <person name="Aluri S."/>
            <person name="Balachadran M.T."/>
            <person name="Sivarajan S.R."/>
            <person name="Poveda L."/>
            <person name="Shimizu-Inatsugi R."/>
            <person name="Schlapbach R."/>
            <person name="Sreeman S.M."/>
            <person name="Shimizu K.K."/>
        </authorList>
    </citation>
    <scope>NUCLEOTIDE SEQUENCE</scope>
</reference>
<dbReference type="AlphaFoldDB" id="A0AAV5CX94"/>
<evidence type="ECO:0000256" key="12">
    <source>
        <dbReference type="ARBA" id="ARBA00022777"/>
    </source>
</evidence>
<dbReference type="InterPro" id="IPR003591">
    <property type="entry name" value="Leu-rich_rpt_typical-subtyp"/>
</dbReference>
<organism evidence="22 23">
    <name type="scientific">Eleusine coracana subsp. coracana</name>
    <dbReference type="NCBI Taxonomy" id="191504"/>
    <lineage>
        <taxon>Eukaryota</taxon>
        <taxon>Viridiplantae</taxon>
        <taxon>Streptophyta</taxon>
        <taxon>Embryophyta</taxon>
        <taxon>Tracheophyta</taxon>
        <taxon>Spermatophyta</taxon>
        <taxon>Magnoliopsida</taxon>
        <taxon>Liliopsida</taxon>
        <taxon>Poales</taxon>
        <taxon>Poaceae</taxon>
        <taxon>PACMAD clade</taxon>
        <taxon>Chloridoideae</taxon>
        <taxon>Cynodonteae</taxon>
        <taxon>Eleusininae</taxon>
        <taxon>Eleusine</taxon>
    </lineage>
</organism>
<dbReference type="SMART" id="SM00220">
    <property type="entry name" value="S_TKc"/>
    <property type="match status" value="1"/>
</dbReference>
<keyword evidence="17" id="KW-0325">Glycoprotein</keyword>
<name>A0AAV5CX94_ELECO</name>
<evidence type="ECO:0000256" key="13">
    <source>
        <dbReference type="ARBA" id="ARBA00022840"/>
    </source>
</evidence>
<keyword evidence="16" id="KW-0675">Receptor</keyword>
<dbReference type="Pfam" id="PF08263">
    <property type="entry name" value="LRRNT_2"/>
    <property type="match status" value="1"/>
</dbReference>
<dbReference type="PANTHER" id="PTHR48007">
    <property type="entry name" value="LEUCINE-RICH REPEAT RECEPTOR-LIKE PROTEIN KINASE PXC1"/>
    <property type="match status" value="1"/>
</dbReference>
<evidence type="ECO:0000256" key="1">
    <source>
        <dbReference type="ARBA" id="ARBA00004162"/>
    </source>
</evidence>
<dbReference type="InterPro" id="IPR001611">
    <property type="entry name" value="Leu-rich_rpt"/>
</dbReference>
<dbReference type="FunFam" id="1.10.510.10:FF:000388">
    <property type="entry name" value="Leucine-rich repeat receptor-like tyrosine-protein kinase PXC3"/>
    <property type="match status" value="1"/>
</dbReference>
<keyword evidence="7" id="KW-0808">Transferase</keyword>
<evidence type="ECO:0000256" key="20">
    <source>
        <dbReference type="SAM" id="SignalP"/>
    </source>
</evidence>
<dbReference type="Gene3D" id="1.10.510.10">
    <property type="entry name" value="Transferase(Phosphotransferase) domain 1"/>
    <property type="match status" value="1"/>
</dbReference>
<feature type="signal peptide" evidence="20">
    <location>
        <begin position="1"/>
        <end position="22"/>
    </location>
</feature>
<evidence type="ECO:0000256" key="17">
    <source>
        <dbReference type="ARBA" id="ARBA00023180"/>
    </source>
</evidence>
<protein>
    <recommendedName>
        <fullName evidence="21">Protein kinase domain-containing protein</fullName>
    </recommendedName>
</protein>
<evidence type="ECO:0000256" key="3">
    <source>
        <dbReference type="ARBA" id="ARBA00008684"/>
    </source>
</evidence>
<evidence type="ECO:0000256" key="8">
    <source>
        <dbReference type="ARBA" id="ARBA00022692"/>
    </source>
</evidence>
<evidence type="ECO:0000256" key="14">
    <source>
        <dbReference type="ARBA" id="ARBA00022989"/>
    </source>
</evidence>
<feature type="domain" description="Protein kinase" evidence="21">
    <location>
        <begin position="573"/>
        <end position="852"/>
    </location>
</feature>
<dbReference type="GO" id="GO:0005886">
    <property type="term" value="C:plasma membrane"/>
    <property type="evidence" value="ECO:0007669"/>
    <property type="project" value="UniProtKB-SubCell"/>
</dbReference>
<dbReference type="SUPFAM" id="SSF52058">
    <property type="entry name" value="L domain-like"/>
    <property type="match status" value="2"/>
</dbReference>
<evidence type="ECO:0000256" key="15">
    <source>
        <dbReference type="ARBA" id="ARBA00023136"/>
    </source>
</evidence>
<evidence type="ECO:0000313" key="23">
    <source>
        <dbReference type="Proteomes" id="UP001054889"/>
    </source>
</evidence>
<dbReference type="SUPFAM" id="SSF56112">
    <property type="entry name" value="Protein kinase-like (PK-like)"/>
    <property type="match status" value="1"/>
</dbReference>
<dbReference type="InterPro" id="IPR001245">
    <property type="entry name" value="Ser-Thr/Tyr_kinase_cat_dom"/>
</dbReference>
<keyword evidence="12" id="KW-0418">Kinase</keyword>
<evidence type="ECO:0000256" key="2">
    <source>
        <dbReference type="ARBA" id="ARBA00004479"/>
    </source>
</evidence>
<comment type="subcellular location">
    <subcellularLocation>
        <location evidence="1">Cell membrane</location>
        <topology evidence="1">Single-pass membrane protein</topology>
    </subcellularLocation>
    <subcellularLocation>
        <location evidence="2">Membrane</location>
        <topology evidence="2">Single-pass type I membrane protein</topology>
    </subcellularLocation>
</comment>
<keyword evidence="5" id="KW-0723">Serine/threonine-protein kinase</keyword>
<dbReference type="InterPro" id="IPR032675">
    <property type="entry name" value="LRR_dom_sf"/>
</dbReference>
<dbReference type="InterPro" id="IPR017441">
    <property type="entry name" value="Protein_kinase_ATP_BS"/>
</dbReference>
<evidence type="ECO:0000256" key="11">
    <source>
        <dbReference type="ARBA" id="ARBA00022741"/>
    </source>
</evidence>
<dbReference type="PROSITE" id="PS00107">
    <property type="entry name" value="PROTEIN_KINASE_ATP"/>
    <property type="match status" value="1"/>
</dbReference>
<dbReference type="SMART" id="SM00369">
    <property type="entry name" value="LRR_TYP"/>
    <property type="match status" value="6"/>
</dbReference>
<dbReference type="GO" id="GO:0004672">
    <property type="term" value="F:protein kinase activity"/>
    <property type="evidence" value="ECO:0007669"/>
    <property type="project" value="InterPro"/>
</dbReference>
<evidence type="ECO:0000256" key="6">
    <source>
        <dbReference type="ARBA" id="ARBA00022614"/>
    </source>
</evidence>
<keyword evidence="15 19" id="KW-0472">Membrane</keyword>
<dbReference type="InterPro" id="IPR008271">
    <property type="entry name" value="Ser/Thr_kinase_AS"/>
</dbReference>
<dbReference type="Proteomes" id="UP001054889">
    <property type="component" value="Unassembled WGS sequence"/>
</dbReference>
<comment type="caution">
    <text evidence="22">The sequence shown here is derived from an EMBL/GenBank/DDBJ whole genome shotgun (WGS) entry which is preliminary data.</text>
</comment>
<dbReference type="FunFam" id="3.80.10.10:FF:000534">
    <property type="entry name" value="Probably inactive leucine-rich repeat receptor-like protein kinase At5g06940"/>
    <property type="match status" value="1"/>
</dbReference>
<accession>A0AAV5CX94</accession>
<keyword evidence="4" id="KW-1003">Cell membrane</keyword>
<dbReference type="PRINTS" id="PR00019">
    <property type="entry name" value="LEURICHRPT"/>
</dbReference>
<evidence type="ECO:0000256" key="16">
    <source>
        <dbReference type="ARBA" id="ARBA00023170"/>
    </source>
</evidence>
<dbReference type="EMBL" id="BQKI01000009">
    <property type="protein sequence ID" value="GJN02610.1"/>
    <property type="molecule type" value="Genomic_DNA"/>
</dbReference>
<sequence>MAATSVPHLVVLLFLLSPLIDASTSPSTEEAQTPQDLLLDFRSTLHDPSGALSSWSRATPYCNWAHVTCTSATAAANATVSVSLSLDGLGLSGELSAASLCRVPGLASLSLASNAFNQTVPLELARCASLASLNLSAAGFWGPLPDQLAALPFLVSLDLSGNSIEGQVPPGLAALRSLETLDLGRNQLSGVLHPALFRNLTSLHLLDLSRNQFLESELPSEIGKMSGLRWLFLQGSGFIGTIPESFLDLEQLEVLDLSMNNLTGVVPPGFGLKLQKLMTLDLSQNGLSGPFPEDIDKCLMLQRFEVHDNAFTGTLPAGLWLLPDLRVIRAQNNRFTGRLRDLPGGQSRLEQVQLDNNSFSGGIPRSIGQVRTLYQFSASLNELSGGLPDNLCDSPVMSIVNISRNSLSGTIPEFRNCKRLVSLYLSGNGFTGPIPASLGDLPVLTYIDLSSNNLTGGIPVELQNLKLALLNVSFNQLSGRVPASLISGLPAVFLQGNPGLCGPGLPNDCDAPLKKHQGLVLAATVVLLVTGVMLLALGAFAAWRRLHGSRSSPSKLVLFQPITITGEDLFAGFHEKNVIGRGAFGKVYLIELQDGQNVAVKRLVNSGKLTFIAVKNEMKLLAKIRHKNIAKILGFCYMEDEISVIYDYLQRGSLQDMIYAPKFTTGWDKRVRIALGVAQGLAHLHHDHTPRVLHRDLKLSNVLLSDEFEPRLTGFGIDRVVGEKAYQISLASNMNYWCYVAPEQNCTKKPTHLMDVYSFGVILLELITGKPAEQPMADDSVDIVRWVRRRANVTDGALQILDPSISSTAQQGMQAALELALRCTSVMPDQRPAMDEVVRSLQPLCFSVHPQTPLSTETAINP</sequence>
<dbReference type="InterPro" id="IPR011009">
    <property type="entry name" value="Kinase-like_dom_sf"/>
</dbReference>
<evidence type="ECO:0000256" key="18">
    <source>
        <dbReference type="PROSITE-ProRule" id="PRU10141"/>
    </source>
</evidence>
<keyword evidence="9 20" id="KW-0732">Signal</keyword>
<dbReference type="FunFam" id="3.30.200.20:FF:000652">
    <property type="entry name" value="probably inactive leucine-rich repeat receptor-like protein kinase At5g06940"/>
    <property type="match status" value="1"/>
</dbReference>
<keyword evidence="23" id="KW-1185">Reference proteome</keyword>
<dbReference type="PROSITE" id="PS50011">
    <property type="entry name" value="PROTEIN_KINASE_DOM"/>
    <property type="match status" value="1"/>
</dbReference>